<feature type="transmembrane region" description="Helical" evidence="2">
    <location>
        <begin position="467"/>
        <end position="500"/>
    </location>
</feature>
<dbReference type="PROSITE" id="PS51257">
    <property type="entry name" value="PROKAR_LIPOPROTEIN"/>
    <property type="match status" value="1"/>
</dbReference>
<dbReference type="KEGG" id="bcel:BcellWH2_02626"/>
<accession>A0A0P0GFS9</accession>
<feature type="region of interest" description="Disordered" evidence="1">
    <location>
        <begin position="508"/>
        <end position="527"/>
    </location>
</feature>
<evidence type="ECO:0000256" key="2">
    <source>
        <dbReference type="SAM" id="Phobius"/>
    </source>
</evidence>
<feature type="transmembrane region" description="Helical" evidence="2">
    <location>
        <begin position="316"/>
        <end position="338"/>
    </location>
</feature>
<dbReference type="RefSeq" id="WP_029426240.1">
    <property type="nucleotide sequence ID" value="NZ_CP012801.1"/>
</dbReference>
<dbReference type="PATRIC" id="fig|246787.4.peg.2704"/>
<proteinExistence type="predicted"/>
<dbReference type="AlphaFoldDB" id="A0A0P0GFS9"/>
<feature type="transmembrane region" description="Helical" evidence="2">
    <location>
        <begin position="429"/>
        <end position="455"/>
    </location>
</feature>
<keyword evidence="2" id="KW-0812">Transmembrane</keyword>
<feature type="transmembrane region" description="Helical" evidence="2">
    <location>
        <begin position="358"/>
        <end position="380"/>
    </location>
</feature>
<evidence type="ECO:0000256" key="1">
    <source>
        <dbReference type="SAM" id="MobiDB-lite"/>
    </source>
</evidence>
<gene>
    <name evidence="3" type="ORF">BcellWH2_02626</name>
</gene>
<sequence>MKEKVEDSTIQHLNWSKWILSLAVVAVLLLGMSGCGNQGPSLKGRWEMFVGEDQSPMGQEYGVDDLTYCMELDFSERTFDTEMEELPSGKKSYGFMDFSTMSRIYRYYIDSVSYIGNNKYRLVSLGSYDLQLYEDTLTFNPQTKEISYNSNWKFKYVSGIKPFMGEWESSYGDGTSEYINLSLYKEINAPDEYPFNKQTCYGYIIFDSEVDTSYILITSVLSANAVDADVLAVFPDYPEDQPQQLHLTYNWKDGSLRMDDGSVLANKNGMPASEELSANDSSLFVKVGMWIFVLAVLLVVSLILLNVLDVEGAIRFWLPATVLLVMSVLILFLVCNIFRTEGNLDLGGSGLMSVLKLYGAVILVTGSFLFGLFSILLWLYEGFGYFSKTPTVIAAVIAVVLLAIHMVTGNMLFDILAERFIPSLMYQDGLFGFIMALLVVAVGLLFIVQMIILAISVKGIYRIAILLLYPVFFAAGIVLLISSMAVVIVAMIVCAIIAFVLAPRKVSESSGNTLPESSDNSNESQEEDCDAIIKGAGPFGGDIKAKDISFFKDKSLLKGENGKEYKRNDEGKLEELN</sequence>
<reference evidence="3 4" key="1">
    <citation type="journal article" date="2015" name="Science">
        <title>Genetic determinants of in vivo fitness and diet responsiveness in multiple human gut Bacteroides.</title>
        <authorList>
            <person name="Wu M."/>
            <person name="McNulty N.P."/>
            <person name="Rodionov D.A."/>
            <person name="Khoroshkin M.S."/>
            <person name="Griffin N.W."/>
            <person name="Cheng J."/>
            <person name="Latreille P."/>
            <person name="Kerstetter R.A."/>
            <person name="Terrapon N."/>
            <person name="Henrissat B."/>
            <person name="Osterman A.L."/>
            <person name="Gordon J.I."/>
        </authorList>
    </citation>
    <scope>NUCLEOTIDE SEQUENCE [LARGE SCALE GENOMIC DNA]</scope>
    <source>
        <strain evidence="3 4">WH2</strain>
    </source>
</reference>
<organism evidence="3 4">
    <name type="scientific">Bacteroides cellulosilyticus</name>
    <dbReference type="NCBI Taxonomy" id="246787"/>
    <lineage>
        <taxon>Bacteria</taxon>
        <taxon>Pseudomonadati</taxon>
        <taxon>Bacteroidota</taxon>
        <taxon>Bacteroidia</taxon>
        <taxon>Bacteroidales</taxon>
        <taxon>Bacteroidaceae</taxon>
        <taxon>Bacteroides</taxon>
    </lineage>
</organism>
<evidence type="ECO:0000313" key="4">
    <source>
        <dbReference type="Proteomes" id="UP000061809"/>
    </source>
</evidence>
<name>A0A0P0GFS9_9BACE</name>
<keyword evidence="2" id="KW-1133">Transmembrane helix</keyword>
<feature type="transmembrane region" description="Helical" evidence="2">
    <location>
        <begin position="392"/>
        <end position="417"/>
    </location>
</feature>
<keyword evidence="2" id="KW-0472">Membrane</keyword>
<dbReference type="EMBL" id="CP012801">
    <property type="protein sequence ID" value="ALJ59865.1"/>
    <property type="molecule type" value="Genomic_DNA"/>
</dbReference>
<feature type="transmembrane region" description="Helical" evidence="2">
    <location>
        <begin position="15"/>
        <end position="35"/>
    </location>
</feature>
<evidence type="ECO:0000313" key="3">
    <source>
        <dbReference type="EMBL" id="ALJ59865.1"/>
    </source>
</evidence>
<protein>
    <submittedName>
        <fullName evidence="3">Uncharacterized protein</fullName>
    </submittedName>
</protein>
<feature type="transmembrane region" description="Helical" evidence="2">
    <location>
        <begin position="283"/>
        <end position="304"/>
    </location>
</feature>
<dbReference type="Proteomes" id="UP000061809">
    <property type="component" value="Chromosome"/>
</dbReference>